<comment type="similarity">
    <text evidence="2">Belongs to the CRISPR system Cmr5 family.</text>
</comment>
<keyword evidence="7" id="KW-1185">Reference proteome</keyword>
<dbReference type="AlphaFoldDB" id="A0A895YL85"/>
<dbReference type="InterPro" id="IPR010160">
    <property type="entry name" value="CRISPR-assoc_prot_Cmr5"/>
</dbReference>
<evidence type="ECO:0000256" key="5">
    <source>
        <dbReference type="ARBA" id="ARBA00030001"/>
    </source>
</evidence>
<keyword evidence="3" id="KW-0963">Cytoplasm</keyword>
<dbReference type="SUPFAM" id="SSF158568">
    <property type="entry name" value="AF1862-like"/>
    <property type="match status" value="1"/>
</dbReference>
<evidence type="ECO:0000256" key="1">
    <source>
        <dbReference type="ARBA" id="ARBA00004496"/>
    </source>
</evidence>
<dbReference type="KEGG" id="nhy:JQS43_10995"/>
<organism evidence="6 7">
    <name type="scientific">Natronosporangium hydrolyticum</name>
    <dbReference type="NCBI Taxonomy" id="2811111"/>
    <lineage>
        <taxon>Bacteria</taxon>
        <taxon>Bacillati</taxon>
        <taxon>Actinomycetota</taxon>
        <taxon>Actinomycetes</taxon>
        <taxon>Micromonosporales</taxon>
        <taxon>Micromonosporaceae</taxon>
        <taxon>Natronosporangium</taxon>
    </lineage>
</organism>
<dbReference type="Gene3D" id="1.10.520.30">
    <property type="entry name" value="AF1862-like domain"/>
    <property type="match status" value="1"/>
</dbReference>
<evidence type="ECO:0000313" key="7">
    <source>
        <dbReference type="Proteomes" id="UP000662857"/>
    </source>
</evidence>
<comment type="subcellular location">
    <subcellularLocation>
        <location evidence="1">Cytoplasm</location>
    </subcellularLocation>
</comment>
<dbReference type="GO" id="GO:0005737">
    <property type="term" value="C:cytoplasm"/>
    <property type="evidence" value="ECO:0007669"/>
    <property type="project" value="UniProtKB-SubCell"/>
</dbReference>
<name>A0A895YL85_9ACTN</name>
<dbReference type="GO" id="GO:0051607">
    <property type="term" value="P:defense response to virus"/>
    <property type="evidence" value="ECO:0007669"/>
    <property type="project" value="UniProtKB-KW"/>
</dbReference>
<gene>
    <name evidence="6" type="primary">cmr5</name>
    <name evidence="6" type="ORF">JQS43_10995</name>
</gene>
<evidence type="ECO:0000313" key="6">
    <source>
        <dbReference type="EMBL" id="QSB16752.1"/>
    </source>
</evidence>
<dbReference type="Proteomes" id="UP000662857">
    <property type="component" value="Chromosome"/>
</dbReference>
<dbReference type="EMBL" id="CP070499">
    <property type="protein sequence ID" value="QSB16752.1"/>
    <property type="molecule type" value="Genomic_DNA"/>
</dbReference>
<protein>
    <recommendedName>
        <fullName evidence="5">CRISPR type III-B/RAMP module-associated protein Cmr5</fullName>
    </recommendedName>
</protein>
<dbReference type="NCBIfam" id="TIGR01881">
    <property type="entry name" value="cas_Cmr5"/>
    <property type="match status" value="1"/>
</dbReference>
<keyword evidence="4" id="KW-0051">Antiviral defense</keyword>
<dbReference type="Pfam" id="PF09701">
    <property type="entry name" value="Cas_Cmr5"/>
    <property type="match status" value="1"/>
</dbReference>
<sequence>MSGGQVRRVDQRMAAAAANMLQEKVSPELRTRYRQLPVQVRISGLAATYAYLLGKSKENELGEAYKRVADGIRDHLITCSGLIDAADAATNEKLLRALADVDTSVYARASAEVQALAGWLSRLAEARYLAASGEANSEGRS</sequence>
<dbReference type="RefSeq" id="WP_239678989.1">
    <property type="nucleotide sequence ID" value="NZ_CP070499.1"/>
</dbReference>
<proteinExistence type="inferred from homology"/>
<accession>A0A895YL85</accession>
<reference evidence="6" key="1">
    <citation type="submission" date="2021-02" db="EMBL/GenBank/DDBJ databases">
        <title>Natrosporangium hydrolyticum gen. nov., sp. nov, a haloalkaliphilic actinobacterium from a soda solonchak soil.</title>
        <authorList>
            <person name="Sorokin D.Y."/>
            <person name="Khijniak T.V."/>
            <person name="Zakharycheva A.P."/>
            <person name="Boueva O.V."/>
            <person name="Ariskina E.V."/>
            <person name="Hahnke R.L."/>
            <person name="Bunk B."/>
            <person name="Sproer C."/>
            <person name="Schumann P."/>
            <person name="Evtushenko L.I."/>
            <person name="Kublanov I.V."/>
        </authorList>
    </citation>
    <scope>NUCLEOTIDE SEQUENCE</scope>
    <source>
        <strain evidence="6">DSM 106523</strain>
    </source>
</reference>
<evidence type="ECO:0000256" key="4">
    <source>
        <dbReference type="ARBA" id="ARBA00023118"/>
    </source>
</evidence>
<dbReference type="InterPro" id="IPR023101">
    <property type="entry name" value="AF1862-like_dom_sf"/>
</dbReference>
<evidence type="ECO:0000256" key="3">
    <source>
        <dbReference type="ARBA" id="ARBA00022490"/>
    </source>
</evidence>
<evidence type="ECO:0000256" key="2">
    <source>
        <dbReference type="ARBA" id="ARBA00006161"/>
    </source>
</evidence>